<evidence type="ECO:0000313" key="13">
    <source>
        <dbReference type="Proteomes" id="UP001219355"/>
    </source>
</evidence>
<comment type="function">
    <text evidence="9">Transcription factor that specifically regulates the neosartoricin B biosynthesis gene cluster.</text>
</comment>
<keyword evidence="7" id="KW-0539">Nucleus</keyword>
<dbReference type="InterPro" id="IPR001138">
    <property type="entry name" value="Zn2Cys6_DnaBD"/>
</dbReference>
<dbReference type="SMART" id="SM00066">
    <property type="entry name" value="GAL4"/>
    <property type="match status" value="1"/>
</dbReference>
<keyword evidence="6" id="KW-0804">Transcription</keyword>
<dbReference type="PROSITE" id="PS00463">
    <property type="entry name" value="ZN2_CY6_FUNGAL_1"/>
    <property type="match status" value="1"/>
</dbReference>
<keyword evidence="3" id="KW-0479">Metal-binding</keyword>
<dbReference type="SUPFAM" id="SSF57701">
    <property type="entry name" value="Zn2/Cys6 DNA-binding domain"/>
    <property type="match status" value="1"/>
</dbReference>
<keyword evidence="5" id="KW-0238">DNA-binding</keyword>
<evidence type="ECO:0000256" key="9">
    <source>
        <dbReference type="ARBA" id="ARBA00045154"/>
    </source>
</evidence>
<evidence type="ECO:0000256" key="4">
    <source>
        <dbReference type="ARBA" id="ARBA00023015"/>
    </source>
</evidence>
<dbReference type="AlphaFoldDB" id="A0AAF0DAF0"/>
<dbReference type="Pfam" id="PF00172">
    <property type="entry name" value="Zn_clus"/>
    <property type="match status" value="1"/>
</dbReference>
<feature type="region of interest" description="Disordered" evidence="10">
    <location>
        <begin position="202"/>
        <end position="246"/>
    </location>
</feature>
<feature type="region of interest" description="Disordered" evidence="10">
    <location>
        <begin position="1"/>
        <end position="65"/>
    </location>
</feature>
<evidence type="ECO:0000259" key="11">
    <source>
        <dbReference type="PROSITE" id="PS50048"/>
    </source>
</evidence>
<dbReference type="PANTHER" id="PTHR31001">
    <property type="entry name" value="UNCHARACTERIZED TRANSCRIPTIONAL REGULATORY PROTEIN"/>
    <property type="match status" value="1"/>
</dbReference>
<dbReference type="InterPro" id="IPR050613">
    <property type="entry name" value="Sec_Metabolite_Reg"/>
</dbReference>
<comment type="subcellular location">
    <subcellularLocation>
        <location evidence="1">Nucleus</location>
    </subcellularLocation>
</comment>
<feature type="compositionally biased region" description="Basic and acidic residues" evidence="10">
    <location>
        <begin position="312"/>
        <end position="341"/>
    </location>
</feature>
<accession>A0AAF0DAF0</accession>
<name>A0AAF0DAF0_9EURO</name>
<dbReference type="Pfam" id="PF04082">
    <property type="entry name" value="Fungal_trans"/>
    <property type="match status" value="1"/>
</dbReference>
<feature type="compositionally biased region" description="Basic and acidic residues" evidence="10">
    <location>
        <begin position="107"/>
        <end position="120"/>
    </location>
</feature>
<evidence type="ECO:0000256" key="6">
    <source>
        <dbReference type="ARBA" id="ARBA00023163"/>
    </source>
</evidence>
<feature type="compositionally biased region" description="Low complexity" evidence="10">
    <location>
        <begin position="212"/>
        <end position="236"/>
    </location>
</feature>
<feature type="compositionally biased region" description="Basic and acidic residues" evidence="10">
    <location>
        <begin position="1110"/>
        <end position="1129"/>
    </location>
</feature>
<evidence type="ECO:0000256" key="10">
    <source>
        <dbReference type="SAM" id="MobiDB-lite"/>
    </source>
</evidence>
<feature type="region of interest" description="Disordered" evidence="10">
    <location>
        <begin position="299"/>
        <end position="357"/>
    </location>
</feature>
<reference evidence="12" key="1">
    <citation type="submission" date="2023-03" db="EMBL/GenBank/DDBJ databases">
        <title>Emydomyces testavorans Genome Sequence.</title>
        <authorList>
            <person name="Hoyer L."/>
        </authorList>
    </citation>
    <scope>NUCLEOTIDE SEQUENCE</scope>
    <source>
        <strain evidence="12">16-2883</strain>
    </source>
</reference>
<feature type="domain" description="Zn(2)-C6 fungal-type" evidence="11">
    <location>
        <begin position="74"/>
        <end position="104"/>
    </location>
</feature>
<feature type="compositionally biased region" description="Basic and acidic residues" evidence="10">
    <location>
        <begin position="1"/>
        <end position="13"/>
    </location>
</feature>
<keyword evidence="4" id="KW-0805">Transcription regulation</keyword>
<evidence type="ECO:0000256" key="1">
    <source>
        <dbReference type="ARBA" id="ARBA00004123"/>
    </source>
</evidence>
<keyword evidence="13" id="KW-1185">Reference proteome</keyword>
<dbReference type="SMART" id="SM00906">
    <property type="entry name" value="Fungal_trans"/>
    <property type="match status" value="1"/>
</dbReference>
<dbReference type="Proteomes" id="UP001219355">
    <property type="component" value="Chromosome 1"/>
</dbReference>
<proteinExistence type="predicted"/>
<feature type="region of interest" description="Disordered" evidence="10">
    <location>
        <begin position="1109"/>
        <end position="1129"/>
    </location>
</feature>
<dbReference type="InterPro" id="IPR036864">
    <property type="entry name" value="Zn2-C6_fun-type_DNA-bd_sf"/>
</dbReference>
<dbReference type="InterPro" id="IPR007219">
    <property type="entry name" value="XnlR_reg_dom"/>
</dbReference>
<sequence>MGHPDDFPPRAVEEPVLTEAASNSNPGQRAEADRSHRPPVDSSSLPVSKPSPTRRKNYTIGSGKQITRTRVSYSCHTCRRRKVKCDKVHPVCGNCLKNGSECVYDSRSLHHDRPSHDSHARTKRRKEAPKSTEASLAEILSPYTEIQESQSLGKQKSGSQEIAARLDRLTSMIERLSRSNGSLTPQEADPLFQGVRSLYEASEQSSHDFRNSSRLTSSGSSRSLSRQPSLRRPSASGSNEDFPIPTGLATDLVDPVGTLNLGHLSLEDGGKSRYVGTTYWAYISDEINELNQLLRDQNRTQEPPVASPDILLDTRSDHTPSSSAHHDADSHHRSFGCKEEVQDAEPFPRGDSPVSRDRPIEAHMLEHVPTRRQSNILYKGFMSGIHAISPVVHPPTVLGLYQSFWEWYENGAPVTNPYPDPSFMPLLYAIWYGGSVTISLRTIHAEFHVENRADLSELFQNEVTRWLKKVSFPRSPTLHGLAAFLLVQTILSKEEEPLTSSLFISLALRVAQTMGLHRDPEQFGIPACEAENRRRVWWHIVHMDGVVAMSSGLPPLVSDENYWDVRIASDVKDTLIGTPEALDYERAVHENRRKPDRPNDPNVCGNSMVNVYYICAKGKYVMARAIRKVLRIQLGTKPVTRKDMEDLRSILMDLQAKLHALVDRIPVPKIDPNTSSVGHSSSLVGPTTVRPDLPNGGPGCHEQYHTSVLAAFHKWARILLSLFVDKQAFCVAYQPFLKNAKSKIWPAARQCALRHCHGFMEKFISLATDSDFQPFQWSWPGNHQPMHATMIMLIDLYERPNTPEAPISRAFIDKIFSLSGPDGGVVGGEDGVSTARPLKDGGREAWDMMRRLREKAWQKAGLDPKVLWTEQAQAQAGVVREPGLRHSSTLPQIAPSTNFADSYYAMIKESHDDHHRSARRTSTEKKTKETLCAESARVSNVTHQMAAAWPAPIADSNLASQLPADSAVWSCPPPFLGMNTLSSGYRHHQASNSTEIAVGFLGTPNEYIHHRNSVPQTLRSHASSRPPGEQRPSSNHAMMSFGPGTGGQTRTQTFDPSVHFDWDQWDAVFGQHLPVVDGFMEIDSSIDSNRNQRHDGEIPLTRLPMVSRESGLDDTTHSRGEMRNWADFG</sequence>
<evidence type="ECO:0000256" key="8">
    <source>
        <dbReference type="ARBA" id="ARBA00031692"/>
    </source>
</evidence>
<organism evidence="12 13">
    <name type="scientific">Emydomyces testavorans</name>
    <dbReference type="NCBI Taxonomy" id="2070801"/>
    <lineage>
        <taxon>Eukaryota</taxon>
        <taxon>Fungi</taxon>
        <taxon>Dikarya</taxon>
        <taxon>Ascomycota</taxon>
        <taxon>Pezizomycotina</taxon>
        <taxon>Eurotiomycetes</taxon>
        <taxon>Eurotiomycetidae</taxon>
        <taxon>Onygenales</taxon>
        <taxon>Nannizziopsiaceae</taxon>
        <taxon>Emydomyces</taxon>
    </lineage>
</organism>
<feature type="compositionally biased region" description="Basic and acidic residues" evidence="10">
    <location>
        <begin position="30"/>
        <end position="39"/>
    </location>
</feature>
<dbReference type="PANTHER" id="PTHR31001:SF79">
    <property type="entry name" value="ZN(II)2CYS6 TRANSCRIPTION FACTOR (EUROFUNG)"/>
    <property type="match status" value="1"/>
</dbReference>
<evidence type="ECO:0000313" key="12">
    <source>
        <dbReference type="EMBL" id="WEW54600.1"/>
    </source>
</evidence>
<feature type="region of interest" description="Disordered" evidence="10">
    <location>
        <begin position="107"/>
        <end position="133"/>
    </location>
</feature>
<dbReference type="GO" id="GO:0005634">
    <property type="term" value="C:nucleus"/>
    <property type="evidence" value="ECO:0007669"/>
    <property type="project" value="UniProtKB-SubCell"/>
</dbReference>
<evidence type="ECO:0000256" key="7">
    <source>
        <dbReference type="ARBA" id="ARBA00023242"/>
    </source>
</evidence>
<dbReference type="GO" id="GO:0008270">
    <property type="term" value="F:zinc ion binding"/>
    <property type="evidence" value="ECO:0007669"/>
    <property type="project" value="InterPro"/>
</dbReference>
<dbReference type="PROSITE" id="PS50048">
    <property type="entry name" value="ZN2_CY6_FUNGAL_2"/>
    <property type="match status" value="1"/>
</dbReference>
<evidence type="ECO:0000256" key="5">
    <source>
        <dbReference type="ARBA" id="ARBA00023125"/>
    </source>
</evidence>
<dbReference type="Gene3D" id="4.10.240.10">
    <property type="entry name" value="Zn(2)-C6 fungal-type DNA-binding domain"/>
    <property type="match status" value="1"/>
</dbReference>
<dbReference type="CDD" id="cd12148">
    <property type="entry name" value="fungal_TF_MHR"/>
    <property type="match status" value="1"/>
</dbReference>
<feature type="region of interest" description="Disordered" evidence="10">
    <location>
        <begin position="1015"/>
        <end position="1054"/>
    </location>
</feature>
<dbReference type="CDD" id="cd00067">
    <property type="entry name" value="GAL4"/>
    <property type="match status" value="1"/>
</dbReference>
<dbReference type="GO" id="GO:0003677">
    <property type="term" value="F:DNA binding"/>
    <property type="evidence" value="ECO:0007669"/>
    <property type="project" value="UniProtKB-KW"/>
</dbReference>
<dbReference type="GO" id="GO:0000981">
    <property type="term" value="F:DNA-binding transcription factor activity, RNA polymerase II-specific"/>
    <property type="evidence" value="ECO:0007669"/>
    <property type="project" value="InterPro"/>
</dbReference>
<dbReference type="EMBL" id="CP120627">
    <property type="protein sequence ID" value="WEW54600.1"/>
    <property type="molecule type" value="Genomic_DNA"/>
</dbReference>
<gene>
    <name evidence="12" type="ORF">PRK78_000020</name>
</gene>
<evidence type="ECO:0000256" key="3">
    <source>
        <dbReference type="ARBA" id="ARBA00022723"/>
    </source>
</evidence>
<dbReference type="GO" id="GO:0006351">
    <property type="term" value="P:DNA-templated transcription"/>
    <property type="evidence" value="ECO:0007669"/>
    <property type="project" value="InterPro"/>
</dbReference>
<evidence type="ECO:0000256" key="2">
    <source>
        <dbReference type="ARBA" id="ARBA00018346"/>
    </source>
</evidence>
<feature type="region of interest" description="Disordered" evidence="10">
    <location>
        <begin position="910"/>
        <end position="929"/>
    </location>
</feature>
<protein>
    <recommendedName>
        <fullName evidence="2">C6 finger domain transcription factor nscR</fullName>
    </recommendedName>
    <alternativeName>
        <fullName evidence="8">Neosartiricin B biosynthesis protein R</fullName>
    </alternativeName>
</protein>